<accession>A0ABN1N6D5</accession>
<dbReference type="GO" id="GO:0016301">
    <property type="term" value="F:kinase activity"/>
    <property type="evidence" value="ECO:0007669"/>
    <property type="project" value="UniProtKB-KW"/>
</dbReference>
<feature type="domain" description="Histidine kinase" evidence="7">
    <location>
        <begin position="194"/>
        <end position="412"/>
    </location>
</feature>
<dbReference type="InterPro" id="IPR036890">
    <property type="entry name" value="HATPase_C_sf"/>
</dbReference>
<dbReference type="EMBL" id="BAAAFI010000049">
    <property type="protein sequence ID" value="GAA0881237.1"/>
    <property type="molecule type" value="Genomic_DNA"/>
</dbReference>
<protein>
    <recommendedName>
        <fullName evidence="2">histidine kinase</fullName>
        <ecNumber evidence="2">2.7.13.3</ecNumber>
    </recommendedName>
</protein>
<evidence type="ECO:0000259" key="7">
    <source>
        <dbReference type="PROSITE" id="PS50109"/>
    </source>
</evidence>
<evidence type="ECO:0000256" key="1">
    <source>
        <dbReference type="ARBA" id="ARBA00000085"/>
    </source>
</evidence>
<organism evidence="8 9">
    <name type="scientific">Algoriphagus jejuensis</name>
    <dbReference type="NCBI Taxonomy" id="419934"/>
    <lineage>
        <taxon>Bacteria</taxon>
        <taxon>Pseudomonadati</taxon>
        <taxon>Bacteroidota</taxon>
        <taxon>Cytophagia</taxon>
        <taxon>Cytophagales</taxon>
        <taxon>Cyclobacteriaceae</taxon>
        <taxon>Algoriphagus</taxon>
    </lineage>
</organism>
<evidence type="ECO:0000256" key="2">
    <source>
        <dbReference type="ARBA" id="ARBA00012438"/>
    </source>
</evidence>
<keyword evidence="5 8" id="KW-0418">Kinase</keyword>
<name>A0ABN1N6D5_9BACT</name>
<gene>
    <name evidence="8" type="ORF">GCM10009119_42070</name>
</gene>
<dbReference type="InterPro" id="IPR004358">
    <property type="entry name" value="Sig_transdc_His_kin-like_C"/>
</dbReference>
<keyword evidence="3" id="KW-0597">Phosphoprotein</keyword>
<dbReference type="Pfam" id="PF02518">
    <property type="entry name" value="HATPase_c"/>
    <property type="match status" value="1"/>
</dbReference>
<dbReference type="PANTHER" id="PTHR43711">
    <property type="entry name" value="TWO-COMPONENT HISTIDINE KINASE"/>
    <property type="match status" value="1"/>
</dbReference>
<dbReference type="Proteomes" id="UP001500469">
    <property type="component" value="Unassembled WGS sequence"/>
</dbReference>
<reference evidence="8 9" key="1">
    <citation type="journal article" date="2019" name="Int. J. Syst. Evol. Microbiol.">
        <title>The Global Catalogue of Microorganisms (GCM) 10K type strain sequencing project: providing services to taxonomists for standard genome sequencing and annotation.</title>
        <authorList>
            <consortium name="The Broad Institute Genomics Platform"/>
            <consortium name="The Broad Institute Genome Sequencing Center for Infectious Disease"/>
            <person name="Wu L."/>
            <person name="Ma J."/>
        </authorList>
    </citation>
    <scope>NUCLEOTIDE SEQUENCE [LARGE SCALE GENOMIC DNA]</scope>
    <source>
        <strain evidence="8 9">JCM 16112</strain>
    </source>
</reference>
<evidence type="ECO:0000256" key="4">
    <source>
        <dbReference type="ARBA" id="ARBA00022679"/>
    </source>
</evidence>
<comment type="caution">
    <text evidence="8">The sequence shown here is derived from an EMBL/GenBank/DDBJ whole genome shotgun (WGS) entry which is preliminary data.</text>
</comment>
<dbReference type="InterPro" id="IPR050736">
    <property type="entry name" value="Sensor_HK_Regulatory"/>
</dbReference>
<dbReference type="RefSeq" id="WP_343855022.1">
    <property type="nucleotide sequence ID" value="NZ_BAAAFI010000049.1"/>
</dbReference>
<dbReference type="PROSITE" id="PS50109">
    <property type="entry name" value="HIS_KIN"/>
    <property type="match status" value="1"/>
</dbReference>
<evidence type="ECO:0000313" key="9">
    <source>
        <dbReference type="Proteomes" id="UP001500469"/>
    </source>
</evidence>
<sequence>MDKEGISQKQAIDMMSPIPANEMQRLLALNELELDYSDLDKSFADLTRLAAKIAGTSISMINLIDTYTQWSIAPYGVDIKNTPRENSICQYTILEGNAEGMEVADLSLDDRFKKLSYVTEAPFLKYYFGLPLKIKDDLSIGSLCVLHDDYTRLSKEKKEMLEIIAGEIVSRIKIGYELNTLGRKVQECTSIKNNVVHDIRGPIWGIVGLAEIIQLQGNENSLEEILNYIDLIQKSGKSVLDLVDEILSQSTEPEQPTSHEFTLVTLKAKLLDLFGPQAIIKNVELTFEVGEQDAEAAFPKASILQIMGNLISNSIKFTPDGGRVTVRLDLVISERQRTLRFRVKDNGVGMAAEKITQILGNKGSSSAGTSGEKGFGFGLRLVQQLVANLHGHLLINSQPGQGVEIELNLPLS</sequence>
<dbReference type="CDD" id="cd00082">
    <property type="entry name" value="HisKA"/>
    <property type="match status" value="1"/>
</dbReference>
<dbReference type="Pfam" id="PF00512">
    <property type="entry name" value="HisKA"/>
    <property type="match status" value="1"/>
</dbReference>
<evidence type="ECO:0000313" key="8">
    <source>
        <dbReference type="EMBL" id="GAA0881237.1"/>
    </source>
</evidence>
<evidence type="ECO:0000256" key="5">
    <source>
        <dbReference type="ARBA" id="ARBA00022777"/>
    </source>
</evidence>
<dbReference type="SMART" id="SM00387">
    <property type="entry name" value="HATPase_c"/>
    <property type="match status" value="1"/>
</dbReference>
<dbReference type="SUPFAM" id="SSF55874">
    <property type="entry name" value="ATPase domain of HSP90 chaperone/DNA topoisomerase II/histidine kinase"/>
    <property type="match status" value="1"/>
</dbReference>
<dbReference type="EC" id="2.7.13.3" evidence="2"/>
<proteinExistence type="predicted"/>
<dbReference type="PRINTS" id="PR00344">
    <property type="entry name" value="BCTRLSENSOR"/>
</dbReference>
<dbReference type="Gene3D" id="3.30.450.40">
    <property type="match status" value="1"/>
</dbReference>
<dbReference type="Gene3D" id="1.10.287.130">
    <property type="match status" value="1"/>
</dbReference>
<dbReference type="SUPFAM" id="SSF47384">
    <property type="entry name" value="Homodimeric domain of signal transducing histidine kinase"/>
    <property type="match status" value="1"/>
</dbReference>
<keyword evidence="9" id="KW-1185">Reference proteome</keyword>
<dbReference type="InterPro" id="IPR003594">
    <property type="entry name" value="HATPase_dom"/>
</dbReference>
<evidence type="ECO:0000256" key="3">
    <source>
        <dbReference type="ARBA" id="ARBA00022553"/>
    </source>
</evidence>
<dbReference type="InterPro" id="IPR003661">
    <property type="entry name" value="HisK_dim/P_dom"/>
</dbReference>
<dbReference type="InterPro" id="IPR029016">
    <property type="entry name" value="GAF-like_dom_sf"/>
</dbReference>
<dbReference type="PANTHER" id="PTHR43711:SF1">
    <property type="entry name" value="HISTIDINE KINASE 1"/>
    <property type="match status" value="1"/>
</dbReference>
<keyword evidence="6" id="KW-0902">Two-component regulatory system</keyword>
<dbReference type="SUPFAM" id="SSF55781">
    <property type="entry name" value="GAF domain-like"/>
    <property type="match status" value="1"/>
</dbReference>
<evidence type="ECO:0000256" key="6">
    <source>
        <dbReference type="ARBA" id="ARBA00023012"/>
    </source>
</evidence>
<comment type="catalytic activity">
    <reaction evidence="1">
        <text>ATP + protein L-histidine = ADP + protein N-phospho-L-histidine.</text>
        <dbReference type="EC" id="2.7.13.3"/>
    </reaction>
</comment>
<keyword evidence="4" id="KW-0808">Transferase</keyword>
<dbReference type="InterPro" id="IPR005467">
    <property type="entry name" value="His_kinase_dom"/>
</dbReference>
<dbReference type="Gene3D" id="3.30.565.10">
    <property type="entry name" value="Histidine kinase-like ATPase, C-terminal domain"/>
    <property type="match status" value="1"/>
</dbReference>
<dbReference type="InterPro" id="IPR036097">
    <property type="entry name" value="HisK_dim/P_sf"/>
</dbReference>